<accession>B4J4A4</accession>
<name>B4J4A4_DROGR</name>
<dbReference type="InParanoid" id="B4J4A4"/>
<feature type="compositionally biased region" description="Basic and acidic residues" evidence="1">
    <location>
        <begin position="53"/>
        <end position="67"/>
    </location>
</feature>
<dbReference type="OMA" id="KDCCCCH"/>
<protein>
    <submittedName>
        <fullName evidence="2">GH20952</fullName>
    </submittedName>
</protein>
<proteinExistence type="predicted"/>
<organism evidence="3">
    <name type="scientific">Drosophila grimshawi</name>
    <name type="common">Hawaiian fruit fly</name>
    <name type="synonym">Idiomyia grimshawi</name>
    <dbReference type="NCBI Taxonomy" id="7222"/>
    <lineage>
        <taxon>Eukaryota</taxon>
        <taxon>Metazoa</taxon>
        <taxon>Ecdysozoa</taxon>
        <taxon>Arthropoda</taxon>
        <taxon>Hexapoda</taxon>
        <taxon>Insecta</taxon>
        <taxon>Pterygota</taxon>
        <taxon>Neoptera</taxon>
        <taxon>Endopterygota</taxon>
        <taxon>Diptera</taxon>
        <taxon>Brachycera</taxon>
        <taxon>Muscomorpha</taxon>
        <taxon>Ephydroidea</taxon>
        <taxon>Drosophilidae</taxon>
        <taxon>Drosophila</taxon>
        <taxon>Hawaiian Drosophila</taxon>
    </lineage>
</organism>
<evidence type="ECO:0000313" key="3">
    <source>
        <dbReference type="Proteomes" id="UP000001070"/>
    </source>
</evidence>
<feature type="compositionally biased region" description="Low complexity" evidence="1">
    <location>
        <begin position="18"/>
        <end position="38"/>
    </location>
</feature>
<dbReference type="eggNOG" id="ENOG502TB93">
    <property type="taxonomic scope" value="Eukaryota"/>
</dbReference>
<evidence type="ECO:0000313" key="2">
    <source>
        <dbReference type="EMBL" id="EDW00584.1"/>
    </source>
</evidence>
<dbReference type="OrthoDB" id="7883480at2759"/>
<dbReference type="PhylomeDB" id="B4J4A4"/>
<dbReference type="AlphaFoldDB" id="B4J4A4"/>
<keyword evidence="3" id="KW-1185">Reference proteome</keyword>
<evidence type="ECO:0000256" key="1">
    <source>
        <dbReference type="SAM" id="MobiDB-lite"/>
    </source>
</evidence>
<dbReference type="KEGG" id="dgr:6561334"/>
<dbReference type="HOGENOM" id="CLU_886425_0_0_1"/>
<sequence length="309" mass="35134">MSKRVSIITPDELAAEGAATAEAVTPSSRRSSATSVRAKNSKSSLKVMPSADVKTKSETKLKSEHDTNANTESALVKLSMTDLFSDGCERYKKDCCCCHCVAVRKALRQAAYLQTPEGKERTQLKMHLKSFFMDINAMTHVRRTIEARLHGNKEPTPSPTKSFPITITDVEPIDEHCMSIDWYLHDDSMVTHYEIYVDNRRRKRIFNPLVTSTVLLDVDMKRSHKIRMRAMPKKCASSNTDPMDKLVRDVCCGGLNNILDSDYFCQCANKSKMEKIKVHYKRNSCQVLVDFWKDSEFFYIPSLLSVDQL</sequence>
<gene>
    <name evidence="2" type="primary">Dgri\GH20952</name>
    <name evidence="2" type="ORF">Dgri_GH20952</name>
</gene>
<feature type="region of interest" description="Disordered" evidence="1">
    <location>
        <begin position="18"/>
        <end position="68"/>
    </location>
</feature>
<dbReference type="EMBL" id="CH916367">
    <property type="protein sequence ID" value="EDW00584.1"/>
    <property type="molecule type" value="Genomic_DNA"/>
</dbReference>
<reference evidence="2 3" key="1">
    <citation type="journal article" date="2007" name="Nature">
        <title>Evolution of genes and genomes on the Drosophila phylogeny.</title>
        <authorList>
            <consortium name="Drosophila 12 Genomes Consortium"/>
            <person name="Clark A.G."/>
            <person name="Eisen M.B."/>
            <person name="Smith D.R."/>
            <person name="Bergman C.M."/>
            <person name="Oliver B."/>
            <person name="Markow T.A."/>
            <person name="Kaufman T.C."/>
            <person name="Kellis M."/>
            <person name="Gelbart W."/>
            <person name="Iyer V.N."/>
            <person name="Pollard D.A."/>
            <person name="Sackton T.B."/>
            <person name="Larracuente A.M."/>
            <person name="Singh N.D."/>
            <person name="Abad J.P."/>
            <person name="Abt D.N."/>
            <person name="Adryan B."/>
            <person name="Aguade M."/>
            <person name="Akashi H."/>
            <person name="Anderson W.W."/>
            <person name="Aquadro C.F."/>
            <person name="Ardell D.H."/>
            <person name="Arguello R."/>
            <person name="Artieri C.G."/>
            <person name="Barbash D.A."/>
            <person name="Barker D."/>
            <person name="Barsanti P."/>
            <person name="Batterham P."/>
            <person name="Batzoglou S."/>
            <person name="Begun D."/>
            <person name="Bhutkar A."/>
            <person name="Blanco E."/>
            <person name="Bosak S.A."/>
            <person name="Bradley R.K."/>
            <person name="Brand A.D."/>
            <person name="Brent M.R."/>
            <person name="Brooks A.N."/>
            <person name="Brown R.H."/>
            <person name="Butlin R.K."/>
            <person name="Caggese C."/>
            <person name="Calvi B.R."/>
            <person name="Bernardo de Carvalho A."/>
            <person name="Caspi A."/>
            <person name="Castrezana S."/>
            <person name="Celniker S.E."/>
            <person name="Chang J.L."/>
            <person name="Chapple C."/>
            <person name="Chatterji S."/>
            <person name="Chinwalla A."/>
            <person name="Civetta A."/>
            <person name="Clifton S.W."/>
            <person name="Comeron J.M."/>
            <person name="Costello J.C."/>
            <person name="Coyne J.A."/>
            <person name="Daub J."/>
            <person name="David R.G."/>
            <person name="Delcher A.L."/>
            <person name="Delehaunty K."/>
            <person name="Do C.B."/>
            <person name="Ebling H."/>
            <person name="Edwards K."/>
            <person name="Eickbush T."/>
            <person name="Evans J.D."/>
            <person name="Filipski A."/>
            <person name="Findeiss S."/>
            <person name="Freyhult E."/>
            <person name="Fulton L."/>
            <person name="Fulton R."/>
            <person name="Garcia A.C."/>
            <person name="Gardiner A."/>
            <person name="Garfield D.A."/>
            <person name="Garvin B.E."/>
            <person name="Gibson G."/>
            <person name="Gilbert D."/>
            <person name="Gnerre S."/>
            <person name="Godfrey J."/>
            <person name="Good R."/>
            <person name="Gotea V."/>
            <person name="Gravely B."/>
            <person name="Greenberg A.J."/>
            <person name="Griffiths-Jones S."/>
            <person name="Gross S."/>
            <person name="Guigo R."/>
            <person name="Gustafson E.A."/>
            <person name="Haerty W."/>
            <person name="Hahn M.W."/>
            <person name="Halligan D.L."/>
            <person name="Halpern A.L."/>
            <person name="Halter G.M."/>
            <person name="Han M.V."/>
            <person name="Heger A."/>
            <person name="Hillier L."/>
            <person name="Hinrichs A.S."/>
            <person name="Holmes I."/>
            <person name="Hoskins R.A."/>
            <person name="Hubisz M.J."/>
            <person name="Hultmark D."/>
            <person name="Huntley M.A."/>
            <person name="Jaffe D.B."/>
            <person name="Jagadeeshan S."/>
            <person name="Jeck W.R."/>
            <person name="Johnson J."/>
            <person name="Jones C.D."/>
            <person name="Jordan W.C."/>
            <person name="Karpen G.H."/>
            <person name="Kataoka E."/>
            <person name="Keightley P.D."/>
            <person name="Kheradpour P."/>
            <person name="Kirkness E.F."/>
            <person name="Koerich L.B."/>
            <person name="Kristiansen K."/>
            <person name="Kudrna D."/>
            <person name="Kulathinal R.J."/>
            <person name="Kumar S."/>
            <person name="Kwok R."/>
            <person name="Lander E."/>
            <person name="Langley C.H."/>
            <person name="Lapoint R."/>
            <person name="Lazzaro B.P."/>
            <person name="Lee S.J."/>
            <person name="Levesque L."/>
            <person name="Li R."/>
            <person name="Lin C.F."/>
            <person name="Lin M.F."/>
            <person name="Lindblad-Toh K."/>
            <person name="Llopart A."/>
            <person name="Long M."/>
            <person name="Low L."/>
            <person name="Lozovsky E."/>
            <person name="Lu J."/>
            <person name="Luo M."/>
            <person name="Machado C.A."/>
            <person name="Makalowski W."/>
            <person name="Marzo M."/>
            <person name="Matsuda M."/>
            <person name="Matzkin L."/>
            <person name="McAllister B."/>
            <person name="McBride C.S."/>
            <person name="McKernan B."/>
            <person name="McKernan K."/>
            <person name="Mendez-Lago M."/>
            <person name="Minx P."/>
            <person name="Mollenhauer M.U."/>
            <person name="Montooth K."/>
            <person name="Mount S.M."/>
            <person name="Mu X."/>
            <person name="Myers E."/>
            <person name="Negre B."/>
            <person name="Newfeld S."/>
            <person name="Nielsen R."/>
            <person name="Noor M.A."/>
            <person name="O'Grady P."/>
            <person name="Pachter L."/>
            <person name="Papaceit M."/>
            <person name="Parisi M.J."/>
            <person name="Parisi M."/>
            <person name="Parts L."/>
            <person name="Pedersen J.S."/>
            <person name="Pesole G."/>
            <person name="Phillippy A.M."/>
            <person name="Ponting C.P."/>
            <person name="Pop M."/>
            <person name="Porcelli D."/>
            <person name="Powell J.R."/>
            <person name="Prohaska S."/>
            <person name="Pruitt K."/>
            <person name="Puig M."/>
            <person name="Quesneville H."/>
            <person name="Ram K.R."/>
            <person name="Rand D."/>
            <person name="Rasmussen M.D."/>
            <person name="Reed L.K."/>
            <person name="Reenan R."/>
            <person name="Reily A."/>
            <person name="Remington K.A."/>
            <person name="Rieger T.T."/>
            <person name="Ritchie M.G."/>
            <person name="Robin C."/>
            <person name="Rogers Y.H."/>
            <person name="Rohde C."/>
            <person name="Rozas J."/>
            <person name="Rubenfield M.J."/>
            <person name="Ruiz A."/>
            <person name="Russo S."/>
            <person name="Salzberg S.L."/>
            <person name="Sanchez-Gracia A."/>
            <person name="Saranga D.J."/>
            <person name="Sato H."/>
            <person name="Schaeffer S.W."/>
            <person name="Schatz M.C."/>
            <person name="Schlenke T."/>
            <person name="Schwartz R."/>
            <person name="Segarra C."/>
            <person name="Singh R.S."/>
            <person name="Sirot L."/>
            <person name="Sirota M."/>
            <person name="Sisneros N.B."/>
            <person name="Smith C.D."/>
            <person name="Smith T.F."/>
            <person name="Spieth J."/>
            <person name="Stage D.E."/>
            <person name="Stark A."/>
            <person name="Stephan W."/>
            <person name="Strausberg R.L."/>
            <person name="Strempel S."/>
            <person name="Sturgill D."/>
            <person name="Sutton G."/>
            <person name="Sutton G.G."/>
            <person name="Tao W."/>
            <person name="Teichmann S."/>
            <person name="Tobari Y.N."/>
            <person name="Tomimura Y."/>
            <person name="Tsolas J.M."/>
            <person name="Valente V.L."/>
            <person name="Venter E."/>
            <person name="Venter J.C."/>
            <person name="Vicario S."/>
            <person name="Vieira F.G."/>
            <person name="Vilella A.J."/>
            <person name="Villasante A."/>
            <person name="Walenz B."/>
            <person name="Wang J."/>
            <person name="Wasserman M."/>
            <person name="Watts T."/>
            <person name="Wilson D."/>
            <person name="Wilson R.K."/>
            <person name="Wing R.A."/>
            <person name="Wolfner M.F."/>
            <person name="Wong A."/>
            <person name="Wong G.K."/>
            <person name="Wu C.I."/>
            <person name="Wu G."/>
            <person name="Yamamoto D."/>
            <person name="Yang H.P."/>
            <person name="Yang S.P."/>
            <person name="Yorke J.A."/>
            <person name="Yoshida K."/>
            <person name="Zdobnov E."/>
            <person name="Zhang P."/>
            <person name="Zhang Y."/>
            <person name="Zimin A.V."/>
            <person name="Baldwin J."/>
            <person name="Abdouelleil A."/>
            <person name="Abdulkadir J."/>
            <person name="Abebe A."/>
            <person name="Abera B."/>
            <person name="Abreu J."/>
            <person name="Acer S.C."/>
            <person name="Aftuck L."/>
            <person name="Alexander A."/>
            <person name="An P."/>
            <person name="Anderson E."/>
            <person name="Anderson S."/>
            <person name="Arachi H."/>
            <person name="Azer M."/>
            <person name="Bachantsang P."/>
            <person name="Barry A."/>
            <person name="Bayul T."/>
            <person name="Berlin A."/>
            <person name="Bessette D."/>
            <person name="Bloom T."/>
            <person name="Blye J."/>
            <person name="Boguslavskiy L."/>
            <person name="Bonnet C."/>
            <person name="Boukhgalter B."/>
            <person name="Bourzgui I."/>
            <person name="Brown A."/>
            <person name="Cahill P."/>
            <person name="Channer S."/>
            <person name="Cheshatsang Y."/>
            <person name="Chuda L."/>
            <person name="Citroen M."/>
            <person name="Collymore A."/>
            <person name="Cooke P."/>
            <person name="Costello M."/>
            <person name="D'Aco K."/>
            <person name="Daza R."/>
            <person name="De Haan G."/>
            <person name="DeGray S."/>
            <person name="DeMaso C."/>
            <person name="Dhargay N."/>
            <person name="Dooley K."/>
            <person name="Dooley E."/>
            <person name="Doricent M."/>
            <person name="Dorje P."/>
            <person name="Dorjee K."/>
            <person name="Dupes A."/>
            <person name="Elong R."/>
            <person name="Falk J."/>
            <person name="Farina A."/>
            <person name="Faro S."/>
            <person name="Ferguson D."/>
            <person name="Fisher S."/>
            <person name="Foley C.D."/>
            <person name="Franke A."/>
            <person name="Friedrich D."/>
            <person name="Gadbois L."/>
            <person name="Gearin G."/>
            <person name="Gearin C.R."/>
            <person name="Giannoukos G."/>
            <person name="Goode T."/>
            <person name="Graham J."/>
            <person name="Grandbois E."/>
            <person name="Grewal S."/>
            <person name="Gyaltsen K."/>
            <person name="Hafez N."/>
            <person name="Hagos B."/>
            <person name="Hall J."/>
            <person name="Henson C."/>
            <person name="Hollinger A."/>
            <person name="Honan T."/>
            <person name="Huard M.D."/>
            <person name="Hughes L."/>
            <person name="Hurhula B."/>
            <person name="Husby M.E."/>
            <person name="Kamat A."/>
            <person name="Kanga B."/>
            <person name="Kashin S."/>
            <person name="Khazanovich D."/>
            <person name="Kisner P."/>
            <person name="Lance K."/>
            <person name="Lara M."/>
            <person name="Lee W."/>
            <person name="Lennon N."/>
            <person name="Letendre F."/>
            <person name="LeVine R."/>
            <person name="Lipovsky A."/>
            <person name="Liu X."/>
            <person name="Liu J."/>
            <person name="Liu S."/>
            <person name="Lokyitsang T."/>
            <person name="Lokyitsang Y."/>
            <person name="Lubonja R."/>
            <person name="Lui A."/>
            <person name="MacDonald P."/>
            <person name="Magnisalis V."/>
            <person name="Maru K."/>
            <person name="Matthews C."/>
            <person name="McCusker W."/>
            <person name="McDonough S."/>
            <person name="Mehta T."/>
            <person name="Meldrim J."/>
            <person name="Meneus L."/>
            <person name="Mihai O."/>
            <person name="Mihalev A."/>
            <person name="Mihova T."/>
            <person name="Mittelman R."/>
            <person name="Mlenga V."/>
            <person name="Montmayeur A."/>
            <person name="Mulrain L."/>
            <person name="Navidi A."/>
            <person name="Naylor J."/>
            <person name="Negash T."/>
            <person name="Nguyen T."/>
            <person name="Nguyen N."/>
            <person name="Nicol R."/>
            <person name="Norbu C."/>
            <person name="Norbu N."/>
            <person name="Novod N."/>
            <person name="O'Neill B."/>
            <person name="Osman S."/>
            <person name="Markiewicz E."/>
            <person name="Oyono O.L."/>
            <person name="Patti C."/>
            <person name="Phunkhang P."/>
            <person name="Pierre F."/>
            <person name="Priest M."/>
            <person name="Raghuraman S."/>
            <person name="Rege F."/>
            <person name="Reyes R."/>
            <person name="Rise C."/>
            <person name="Rogov P."/>
            <person name="Ross K."/>
            <person name="Ryan E."/>
            <person name="Settipalli S."/>
            <person name="Shea T."/>
            <person name="Sherpa N."/>
            <person name="Shi L."/>
            <person name="Shih D."/>
            <person name="Sparrow T."/>
            <person name="Spaulding J."/>
            <person name="Stalker J."/>
            <person name="Stange-Thomann N."/>
            <person name="Stavropoulos S."/>
            <person name="Stone C."/>
            <person name="Strader C."/>
            <person name="Tesfaye S."/>
            <person name="Thomson T."/>
            <person name="Thoulutsang Y."/>
            <person name="Thoulutsang D."/>
            <person name="Topham K."/>
            <person name="Topping I."/>
            <person name="Tsamla T."/>
            <person name="Vassiliev H."/>
            <person name="Vo A."/>
            <person name="Wangchuk T."/>
            <person name="Wangdi T."/>
            <person name="Weiand M."/>
            <person name="Wilkinson J."/>
            <person name="Wilson A."/>
            <person name="Yadav S."/>
            <person name="Young G."/>
            <person name="Yu Q."/>
            <person name="Zembek L."/>
            <person name="Zhong D."/>
            <person name="Zimmer A."/>
            <person name="Zwirko Z."/>
            <person name="Jaffe D.B."/>
            <person name="Alvarez P."/>
            <person name="Brockman W."/>
            <person name="Butler J."/>
            <person name="Chin C."/>
            <person name="Gnerre S."/>
            <person name="Grabherr M."/>
            <person name="Kleber M."/>
            <person name="Mauceli E."/>
            <person name="MacCallum I."/>
        </authorList>
    </citation>
    <scope>NUCLEOTIDE SEQUENCE [LARGE SCALE GENOMIC DNA]</scope>
    <source>
        <strain evidence="3">Tucson 15287-2541.00</strain>
    </source>
</reference>
<dbReference type="Proteomes" id="UP000001070">
    <property type="component" value="Unassembled WGS sequence"/>
</dbReference>